<dbReference type="Pfam" id="PF08379">
    <property type="entry name" value="Bact_transglu_N"/>
    <property type="match status" value="1"/>
</dbReference>
<proteinExistence type="predicted"/>
<dbReference type="InterPro" id="IPR013589">
    <property type="entry name" value="Bac_transglu_N"/>
</dbReference>
<dbReference type="PANTHER" id="PTHR33490:SF6">
    <property type="entry name" value="SLL1049 PROTEIN"/>
    <property type="match status" value="1"/>
</dbReference>
<keyword evidence="3" id="KW-0378">Hydrolase</keyword>
<keyword evidence="4" id="KW-1185">Reference proteome</keyword>
<accession>A0A8E0KKY9</accession>
<dbReference type="AlphaFoldDB" id="A0A8E0KKY9"/>
<evidence type="ECO:0000256" key="1">
    <source>
        <dbReference type="SAM" id="MobiDB-lite"/>
    </source>
</evidence>
<dbReference type="Proteomes" id="UP000016569">
    <property type="component" value="Unassembled WGS sequence"/>
</dbReference>
<dbReference type="SUPFAM" id="SSF54001">
    <property type="entry name" value="Cysteine proteinases"/>
    <property type="match status" value="1"/>
</dbReference>
<feature type="domain" description="Transglutaminase-like" evidence="2">
    <location>
        <begin position="157"/>
        <end position="222"/>
    </location>
</feature>
<evidence type="ECO:0000259" key="2">
    <source>
        <dbReference type="SMART" id="SM00460"/>
    </source>
</evidence>
<dbReference type="InterPro" id="IPR002931">
    <property type="entry name" value="Transglutaminase-like"/>
</dbReference>
<dbReference type="EMBL" id="BATC01000016">
    <property type="protein sequence ID" value="GAD58999.1"/>
    <property type="molecule type" value="Genomic_DNA"/>
</dbReference>
<keyword evidence="3" id="KW-0645">Protease</keyword>
<name>A0A8E0KKY9_9CAUL</name>
<gene>
    <name evidence="3" type="ORF">MBEBAB_1249</name>
</gene>
<dbReference type="Gene3D" id="3.10.620.30">
    <property type="match status" value="1"/>
</dbReference>
<evidence type="ECO:0000313" key="3">
    <source>
        <dbReference type="EMBL" id="GAD58999.1"/>
    </source>
</evidence>
<feature type="region of interest" description="Disordered" evidence="1">
    <location>
        <begin position="244"/>
        <end position="287"/>
    </location>
</feature>
<comment type="caution">
    <text evidence="3">The sequence shown here is derived from an EMBL/GenBank/DDBJ whole genome shotgun (WGS) entry which is preliminary data.</text>
</comment>
<feature type="compositionally biased region" description="Low complexity" evidence="1">
    <location>
        <begin position="268"/>
        <end position="280"/>
    </location>
</feature>
<evidence type="ECO:0000313" key="4">
    <source>
        <dbReference type="Proteomes" id="UP000016569"/>
    </source>
</evidence>
<sequence>MRIRIDHATTYSYDQAARFIIQVLRLTPRSCDSQQVDRWRIETDVDARLRQSEDAFGNIVHTLYTEQPADSLTVRVAGEVTTTDTGGVMSGWPERLSPLVFLRDTPLTTCDAALIDFSETFRDKSGLEQLHALTAALHERITFEVGVTSATHTAAQAFAEGRGVCQDHANIFIAVARRLGVPARYVSGHMVRMDGETDQEAAHAWAEAHVDGLGWVGFDPANGVSPSESYVRVASGPDYLGAAPVRGTSYGGGGERLSVKLDVRDVRQSQGQQQAQQSGGRQTGGPR</sequence>
<dbReference type="Pfam" id="PF01841">
    <property type="entry name" value="Transglut_core"/>
    <property type="match status" value="1"/>
</dbReference>
<dbReference type="RefSeq" id="WP_021697095.1">
    <property type="nucleotide sequence ID" value="NZ_BATC01000016.1"/>
</dbReference>
<protein>
    <submittedName>
        <fullName evidence="3">Protein containing transglutaminase-like domain, putative cysteine protease</fullName>
    </submittedName>
</protein>
<dbReference type="InterPro" id="IPR038765">
    <property type="entry name" value="Papain-like_cys_pep_sf"/>
</dbReference>
<dbReference type="PANTHER" id="PTHR33490">
    <property type="entry name" value="BLR5614 PROTEIN-RELATED"/>
    <property type="match status" value="1"/>
</dbReference>
<dbReference type="OrthoDB" id="9804023at2"/>
<feature type="compositionally biased region" description="Basic and acidic residues" evidence="1">
    <location>
        <begin position="257"/>
        <end position="267"/>
    </location>
</feature>
<dbReference type="SMART" id="SM00460">
    <property type="entry name" value="TGc"/>
    <property type="match status" value="1"/>
</dbReference>
<dbReference type="GO" id="GO:0006508">
    <property type="term" value="P:proteolysis"/>
    <property type="evidence" value="ECO:0007669"/>
    <property type="project" value="UniProtKB-KW"/>
</dbReference>
<dbReference type="GO" id="GO:0008233">
    <property type="term" value="F:peptidase activity"/>
    <property type="evidence" value="ECO:0007669"/>
    <property type="project" value="UniProtKB-KW"/>
</dbReference>
<organism evidence="3 4">
    <name type="scientific">Brevundimonas abyssalis TAR-001</name>
    <dbReference type="NCBI Taxonomy" id="1391729"/>
    <lineage>
        <taxon>Bacteria</taxon>
        <taxon>Pseudomonadati</taxon>
        <taxon>Pseudomonadota</taxon>
        <taxon>Alphaproteobacteria</taxon>
        <taxon>Caulobacterales</taxon>
        <taxon>Caulobacteraceae</taxon>
        <taxon>Brevundimonas</taxon>
    </lineage>
</organism>
<reference evidence="4" key="1">
    <citation type="journal article" date="2013" name="Genome Announc.">
        <title>Draft Genome Sequence of the Dimorphic Prosthecate Bacterium Brevundimonas abyssalis TAR-001T.</title>
        <authorList>
            <person name="Tsubouchi T."/>
            <person name="Nishi S."/>
            <person name="Usui K."/>
            <person name="Shimane Y."/>
            <person name="Takaki Y."/>
            <person name="Maruyama T."/>
            <person name="Hatada Y."/>
        </authorList>
    </citation>
    <scope>NUCLEOTIDE SEQUENCE [LARGE SCALE GENOMIC DNA]</scope>
    <source>
        <strain evidence="4">TAR-001</strain>
    </source>
</reference>